<reference evidence="2" key="1">
    <citation type="submission" date="2018-05" db="EMBL/GenBank/DDBJ databases">
        <authorList>
            <person name="Lanie J.A."/>
            <person name="Ng W.-L."/>
            <person name="Kazmierczak K.M."/>
            <person name="Andrzejewski T.M."/>
            <person name="Davidsen T.M."/>
            <person name="Wayne K.J."/>
            <person name="Tettelin H."/>
            <person name="Glass J.I."/>
            <person name="Rusch D."/>
            <person name="Podicherti R."/>
            <person name="Tsui H.-C.T."/>
            <person name="Winkler M.E."/>
        </authorList>
    </citation>
    <scope>NUCLEOTIDE SEQUENCE</scope>
</reference>
<feature type="domain" description="Beta-ketoacyl-[acyl-carrier-protein] synthase III N-terminal" evidence="1">
    <location>
        <begin position="108"/>
        <end position="186"/>
    </location>
</feature>
<dbReference type="GO" id="GO:0004315">
    <property type="term" value="F:3-oxoacyl-[acyl-carrier-protein] synthase activity"/>
    <property type="evidence" value="ECO:0007669"/>
    <property type="project" value="InterPro"/>
</dbReference>
<dbReference type="GO" id="GO:0006633">
    <property type="term" value="P:fatty acid biosynthetic process"/>
    <property type="evidence" value="ECO:0007669"/>
    <property type="project" value="InterPro"/>
</dbReference>
<protein>
    <recommendedName>
        <fullName evidence="1">Beta-ketoacyl-[acyl-carrier-protein] synthase III N-terminal domain-containing protein</fullName>
    </recommendedName>
</protein>
<feature type="non-terminal residue" evidence="2">
    <location>
        <position position="199"/>
    </location>
</feature>
<gene>
    <name evidence="2" type="ORF">METZ01_LOCUS352116</name>
</gene>
<dbReference type="AlphaFoldDB" id="A0A382RPR5"/>
<name>A0A382RPR5_9ZZZZ</name>
<dbReference type="PANTHER" id="PTHR34069:SF2">
    <property type="entry name" value="BETA-KETOACYL-[ACYL-CARRIER-PROTEIN] SYNTHASE III"/>
    <property type="match status" value="1"/>
</dbReference>
<sequence>MADGCAITGVGSYVPERVLTNADLEKIVDTTDDWITSRTGIRERRTAAEYEYTSTMGIAAARIALKRAGVEAANLDLIIVATITPDMPFPATACIVQQELGAVRAAAFDLEAACTGFLYALEIGRQFIDNGTYQNVLIIGAEKLSSIIDWKDRNTCVLFGDGAGAAVLQRRADSRGVLATRLGSDGGKADILAMPGGGC</sequence>
<dbReference type="PANTHER" id="PTHR34069">
    <property type="entry name" value="3-OXOACYL-[ACYL-CARRIER-PROTEIN] SYNTHASE 3"/>
    <property type="match status" value="1"/>
</dbReference>
<dbReference type="Gene3D" id="3.40.47.10">
    <property type="match status" value="1"/>
</dbReference>
<dbReference type="SUPFAM" id="SSF53901">
    <property type="entry name" value="Thiolase-like"/>
    <property type="match status" value="1"/>
</dbReference>
<dbReference type="InterPro" id="IPR013751">
    <property type="entry name" value="ACP_syn_III_N"/>
</dbReference>
<evidence type="ECO:0000259" key="1">
    <source>
        <dbReference type="Pfam" id="PF08545"/>
    </source>
</evidence>
<dbReference type="NCBIfam" id="NF006829">
    <property type="entry name" value="PRK09352.1"/>
    <property type="match status" value="1"/>
</dbReference>
<dbReference type="Pfam" id="PF08545">
    <property type="entry name" value="ACP_syn_III"/>
    <property type="match status" value="1"/>
</dbReference>
<organism evidence="2">
    <name type="scientific">marine metagenome</name>
    <dbReference type="NCBI Taxonomy" id="408172"/>
    <lineage>
        <taxon>unclassified sequences</taxon>
        <taxon>metagenomes</taxon>
        <taxon>ecological metagenomes</taxon>
    </lineage>
</organism>
<dbReference type="CDD" id="cd00830">
    <property type="entry name" value="KAS_III"/>
    <property type="match status" value="1"/>
</dbReference>
<evidence type="ECO:0000313" key="2">
    <source>
        <dbReference type="EMBL" id="SVC99262.1"/>
    </source>
</evidence>
<accession>A0A382RPR5</accession>
<proteinExistence type="predicted"/>
<dbReference type="InterPro" id="IPR016039">
    <property type="entry name" value="Thiolase-like"/>
</dbReference>
<dbReference type="EMBL" id="UINC01123051">
    <property type="protein sequence ID" value="SVC99262.1"/>
    <property type="molecule type" value="Genomic_DNA"/>
</dbReference>
<dbReference type="GO" id="GO:0044550">
    <property type="term" value="P:secondary metabolite biosynthetic process"/>
    <property type="evidence" value="ECO:0007669"/>
    <property type="project" value="TreeGrafter"/>
</dbReference>